<protein>
    <recommendedName>
        <fullName evidence="6">DNA (cytosine-5-)-methyltransferase</fullName>
    </recommendedName>
</protein>
<proteinExistence type="predicted"/>
<organism evidence="4 5">
    <name type="scientific">Durusdinium trenchii</name>
    <dbReference type="NCBI Taxonomy" id="1381693"/>
    <lineage>
        <taxon>Eukaryota</taxon>
        <taxon>Sar</taxon>
        <taxon>Alveolata</taxon>
        <taxon>Dinophyceae</taxon>
        <taxon>Suessiales</taxon>
        <taxon>Symbiodiniaceae</taxon>
        <taxon>Durusdinium</taxon>
    </lineage>
</organism>
<evidence type="ECO:0000256" key="2">
    <source>
        <dbReference type="ARBA" id="ARBA00022679"/>
    </source>
</evidence>
<dbReference type="Pfam" id="PF00145">
    <property type="entry name" value="DNA_methylase"/>
    <property type="match status" value="1"/>
</dbReference>
<evidence type="ECO:0008006" key="6">
    <source>
        <dbReference type="Google" id="ProtNLM"/>
    </source>
</evidence>
<dbReference type="EMBL" id="CAXAMN010002914">
    <property type="protein sequence ID" value="CAK9002036.1"/>
    <property type="molecule type" value="Genomic_DNA"/>
</dbReference>
<feature type="region of interest" description="Disordered" evidence="3">
    <location>
        <begin position="96"/>
        <end position="127"/>
    </location>
</feature>
<sequence>MQGHASSERAFLLLENVKSILSKKPAMRKLMWFIIQACHERGLRLHWATVSLKNIGLAASRQRVFFLAKLPKAKLAWEDMPLLPLASLENAIPSSWNAPQPPMHSWLEDSRSAEDSDRMQKPDPRSSRMFALC</sequence>
<evidence type="ECO:0000313" key="4">
    <source>
        <dbReference type="EMBL" id="CAK9002036.1"/>
    </source>
</evidence>
<accession>A0ABP0IJK8</accession>
<gene>
    <name evidence="4" type="ORF">CCMP2556_LOCUS6703</name>
</gene>
<keyword evidence="5" id="KW-1185">Reference proteome</keyword>
<evidence type="ECO:0000256" key="1">
    <source>
        <dbReference type="ARBA" id="ARBA00022603"/>
    </source>
</evidence>
<reference evidence="4 5" key="1">
    <citation type="submission" date="2024-02" db="EMBL/GenBank/DDBJ databases">
        <authorList>
            <person name="Chen Y."/>
            <person name="Shah S."/>
            <person name="Dougan E. K."/>
            <person name="Thang M."/>
            <person name="Chan C."/>
        </authorList>
    </citation>
    <scope>NUCLEOTIDE SEQUENCE [LARGE SCALE GENOMIC DNA]</scope>
</reference>
<feature type="compositionally biased region" description="Basic and acidic residues" evidence="3">
    <location>
        <begin position="106"/>
        <end position="126"/>
    </location>
</feature>
<keyword evidence="1" id="KW-0489">Methyltransferase</keyword>
<evidence type="ECO:0000256" key="3">
    <source>
        <dbReference type="SAM" id="MobiDB-lite"/>
    </source>
</evidence>
<dbReference type="Proteomes" id="UP001642484">
    <property type="component" value="Unassembled WGS sequence"/>
</dbReference>
<dbReference type="InterPro" id="IPR001525">
    <property type="entry name" value="C5_MeTfrase"/>
</dbReference>
<dbReference type="InterPro" id="IPR029063">
    <property type="entry name" value="SAM-dependent_MTases_sf"/>
</dbReference>
<keyword evidence="2" id="KW-0808">Transferase</keyword>
<dbReference type="Gene3D" id="3.40.50.150">
    <property type="entry name" value="Vaccinia Virus protein VP39"/>
    <property type="match status" value="1"/>
</dbReference>
<comment type="caution">
    <text evidence="4">The sequence shown here is derived from an EMBL/GenBank/DDBJ whole genome shotgun (WGS) entry which is preliminary data.</text>
</comment>
<name>A0ABP0IJK8_9DINO</name>
<dbReference type="SUPFAM" id="SSF53335">
    <property type="entry name" value="S-adenosyl-L-methionine-dependent methyltransferases"/>
    <property type="match status" value="1"/>
</dbReference>
<evidence type="ECO:0000313" key="5">
    <source>
        <dbReference type="Proteomes" id="UP001642484"/>
    </source>
</evidence>